<dbReference type="PANTHER" id="PTHR33434:SF2">
    <property type="entry name" value="FATTY ACID-BINDING PROTEIN TM_1468"/>
    <property type="match status" value="1"/>
</dbReference>
<dbReference type="Pfam" id="PF21645">
    <property type="entry name" value="FakA-like_M"/>
    <property type="match status" value="1"/>
</dbReference>
<dbReference type="RefSeq" id="WP_305994601.1">
    <property type="nucleotide sequence ID" value="NZ_JAVALS010000001.1"/>
</dbReference>
<evidence type="ECO:0000313" key="3">
    <source>
        <dbReference type="Proteomes" id="UP001232725"/>
    </source>
</evidence>
<feature type="domain" description="DhaL" evidence="1">
    <location>
        <begin position="1"/>
        <end position="200"/>
    </location>
</feature>
<comment type="caution">
    <text evidence="2">The sequence shown here is derived from an EMBL/GenBank/DDBJ whole genome shotgun (WGS) entry which is preliminary data.</text>
</comment>
<dbReference type="PROSITE" id="PS51480">
    <property type="entry name" value="DHAL"/>
    <property type="match status" value="1"/>
</dbReference>
<dbReference type="PANTHER" id="PTHR33434">
    <property type="entry name" value="DEGV DOMAIN-CONTAINING PROTEIN DR_1986-RELATED"/>
    <property type="match status" value="1"/>
</dbReference>
<gene>
    <name evidence="2" type="ORF">Q9R02_00035</name>
</gene>
<dbReference type="InterPro" id="IPR050270">
    <property type="entry name" value="DegV_domain_contain"/>
</dbReference>
<dbReference type="Gene3D" id="1.25.40.340">
    <property type="match status" value="1"/>
</dbReference>
<keyword evidence="3" id="KW-1185">Reference proteome</keyword>
<sequence>MRRWLCAAERVVGNHSDRLNAINIFPVADGDTGTNLYLTLRAAARAIDTPEYEAGTDVGTILADAAGAAMENARGNSGTLLAVFLAALGEALQGQNRLSAPLFATGLRRARMRCWSALSEPVEGTMLSALAAAAEAADDIDSALNGDDSNQALAQSLNHVVETVRAAVVHTEEQLSPLTQAKVVDAGAVGLLLVLDCLRETILGDPASESSWDELHGYRSEYPHIHGDMPSDDGYEVMCTIELSPLDAATLRQRLDEIGESVIISPVKAVTGPQSGDDVQEGELSYRWRVHVHIADPAPALELLNALGAPANVTLSELAAPRET</sequence>
<evidence type="ECO:0000313" key="2">
    <source>
        <dbReference type="EMBL" id="MDP5225547.1"/>
    </source>
</evidence>
<dbReference type="InterPro" id="IPR004007">
    <property type="entry name" value="DhaL_dom"/>
</dbReference>
<dbReference type="EMBL" id="JAVALS010000001">
    <property type="protein sequence ID" value="MDP5225547.1"/>
    <property type="molecule type" value="Genomic_DNA"/>
</dbReference>
<dbReference type="SMART" id="SM01120">
    <property type="entry name" value="Dak2"/>
    <property type="match status" value="1"/>
</dbReference>
<reference evidence="2 3" key="1">
    <citation type="submission" date="2023-08" db="EMBL/GenBank/DDBJ databases">
        <title>Arthrobacter horti sp. nov., isolated from forest soil.</title>
        <authorList>
            <person name="Park M."/>
        </authorList>
    </citation>
    <scope>NUCLEOTIDE SEQUENCE [LARGE SCALE GENOMIC DNA]</scope>
    <source>
        <strain evidence="2 3">YJM1</strain>
    </source>
</reference>
<dbReference type="InterPro" id="IPR048394">
    <property type="entry name" value="FakA-like_M"/>
</dbReference>
<dbReference type="Pfam" id="PF02734">
    <property type="entry name" value="Dak2"/>
    <property type="match status" value="1"/>
</dbReference>
<accession>A0ABT9IJU8</accession>
<proteinExistence type="predicted"/>
<dbReference type="InterPro" id="IPR036117">
    <property type="entry name" value="DhaL_dom_sf"/>
</dbReference>
<evidence type="ECO:0000259" key="1">
    <source>
        <dbReference type="PROSITE" id="PS51480"/>
    </source>
</evidence>
<dbReference type="Proteomes" id="UP001232725">
    <property type="component" value="Unassembled WGS sequence"/>
</dbReference>
<dbReference type="SUPFAM" id="SSF101473">
    <property type="entry name" value="DhaL-like"/>
    <property type="match status" value="1"/>
</dbReference>
<protein>
    <submittedName>
        <fullName evidence="2">DAK2 domain-containing protein</fullName>
    </submittedName>
</protein>
<organism evidence="2 3">
    <name type="scientific">Arthrobacter horti</name>
    <dbReference type="NCBI Taxonomy" id="3068273"/>
    <lineage>
        <taxon>Bacteria</taxon>
        <taxon>Bacillati</taxon>
        <taxon>Actinomycetota</taxon>
        <taxon>Actinomycetes</taxon>
        <taxon>Micrococcales</taxon>
        <taxon>Micrococcaceae</taxon>
        <taxon>Arthrobacter</taxon>
    </lineage>
</organism>
<name>A0ABT9IJU8_9MICC</name>